<dbReference type="SMART" id="SM00535">
    <property type="entry name" value="RIBOc"/>
    <property type="match status" value="1"/>
</dbReference>
<dbReference type="Gene3D" id="3.30.160.20">
    <property type="match status" value="1"/>
</dbReference>
<proteinExistence type="inferred from homology"/>
<gene>
    <name evidence="10" type="ORF">IFM89_019342</name>
</gene>
<evidence type="ECO:0000256" key="5">
    <source>
        <dbReference type="ARBA" id="ARBA00022842"/>
    </source>
</evidence>
<dbReference type="Pfam" id="PF00636">
    <property type="entry name" value="Ribonuclease_3"/>
    <property type="match status" value="1"/>
</dbReference>
<dbReference type="OrthoDB" id="416741at2759"/>
<dbReference type="PROSITE" id="PS50137">
    <property type="entry name" value="DS_RBD"/>
    <property type="match status" value="1"/>
</dbReference>
<evidence type="ECO:0000256" key="7">
    <source>
        <dbReference type="PROSITE-ProRule" id="PRU00266"/>
    </source>
</evidence>
<dbReference type="Gene3D" id="1.10.1520.10">
    <property type="entry name" value="Ribonuclease III domain"/>
    <property type="match status" value="1"/>
</dbReference>
<dbReference type="PANTHER" id="PTHR14950">
    <property type="entry name" value="DICER-RELATED"/>
    <property type="match status" value="1"/>
</dbReference>
<keyword evidence="5" id="KW-0460">Magnesium</keyword>
<keyword evidence="6 7" id="KW-0694">RNA-binding</keyword>
<reference evidence="10 11" key="1">
    <citation type="submission" date="2020-10" db="EMBL/GenBank/DDBJ databases">
        <title>The Coptis chinensis genome and diversification of protoberbering-type alkaloids.</title>
        <authorList>
            <person name="Wang B."/>
            <person name="Shu S."/>
            <person name="Song C."/>
            <person name="Liu Y."/>
        </authorList>
    </citation>
    <scope>NUCLEOTIDE SEQUENCE [LARGE SCALE GENOMIC DNA]</scope>
    <source>
        <strain evidence="10">HL-2020</strain>
        <tissue evidence="10">Leaf</tissue>
    </source>
</reference>
<dbReference type="GO" id="GO:0006364">
    <property type="term" value="P:rRNA processing"/>
    <property type="evidence" value="ECO:0007669"/>
    <property type="project" value="InterPro"/>
</dbReference>
<evidence type="ECO:0000256" key="2">
    <source>
        <dbReference type="ARBA" id="ARBA00022723"/>
    </source>
</evidence>
<evidence type="ECO:0000256" key="1">
    <source>
        <dbReference type="ARBA" id="ARBA00022722"/>
    </source>
</evidence>
<dbReference type="PANTHER" id="PTHR14950:SF54">
    <property type="entry name" value="RNASE II-LIKE 1"/>
    <property type="match status" value="1"/>
</dbReference>
<dbReference type="PROSITE" id="PS50142">
    <property type="entry name" value="RNASE_3_2"/>
    <property type="match status" value="1"/>
</dbReference>
<dbReference type="Pfam" id="PF00035">
    <property type="entry name" value="dsrm"/>
    <property type="match status" value="1"/>
</dbReference>
<dbReference type="CDD" id="cd19875">
    <property type="entry name" value="DSRM_EIF2AK2-like"/>
    <property type="match status" value="1"/>
</dbReference>
<evidence type="ECO:0000259" key="9">
    <source>
        <dbReference type="PROSITE" id="PS50142"/>
    </source>
</evidence>
<keyword evidence="2" id="KW-0479">Metal-binding</keyword>
<keyword evidence="11" id="KW-1185">Reference proteome</keyword>
<dbReference type="AlphaFoldDB" id="A0A835M0M7"/>
<dbReference type="GO" id="GO:0030422">
    <property type="term" value="P:siRNA processing"/>
    <property type="evidence" value="ECO:0007669"/>
    <property type="project" value="TreeGrafter"/>
</dbReference>
<dbReference type="HAMAP" id="MF_00104">
    <property type="entry name" value="RNase_III"/>
    <property type="match status" value="1"/>
</dbReference>
<dbReference type="GO" id="GO:0005737">
    <property type="term" value="C:cytoplasm"/>
    <property type="evidence" value="ECO:0007669"/>
    <property type="project" value="TreeGrafter"/>
</dbReference>
<dbReference type="InterPro" id="IPR014720">
    <property type="entry name" value="dsRBD_dom"/>
</dbReference>
<sequence>MRLMREDGGMYQYMRVLFLDEEEEKEKEKKWLLSLKEVEDIIGYKFSNKNLLREAFIHTSFYYPEEPRECNQRLEYIGDSVLNFVIDTELFTLYPDSPPGVLTRLKSANVDNEKLARVAAKCGLHRFLRHQLLGLDDWYPVHSNGLIDTPKILADTMEAVIGAVFRDSNSVDTVWKVFKRLLEPIISPQTLKVHPTTELHEFCQKNRISIRFVEGSNNEKNSTYHVVLGNNNEVIGTAIGACKKEITKNRAAKAALDHLKSTIS</sequence>
<dbReference type="GO" id="GO:0046872">
    <property type="term" value="F:metal ion binding"/>
    <property type="evidence" value="ECO:0007669"/>
    <property type="project" value="UniProtKB-KW"/>
</dbReference>
<evidence type="ECO:0000256" key="4">
    <source>
        <dbReference type="ARBA" id="ARBA00022801"/>
    </source>
</evidence>
<dbReference type="EMBL" id="JADFTS010000004">
    <property type="protein sequence ID" value="KAF9609939.1"/>
    <property type="molecule type" value="Genomic_DNA"/>
</dbReference>
<dbReference type="InterPro" id="IPR000999">
    <property type="entry name" value="RNase_III_dom"/>
</dbReference>
<keyword evidence="1" id="KW-0540">Nuclease</keyword>
<evidence type="ECO:0000313" key="10">
    <source>
        <dbReference type="EMBL" id="KAF9609939.1"/>
    </source>
</evidence>
<dbReference type="SUPFAM" id="SSF54768">
    <property type="entry name" value="dsRNA-binding domain-like"/>
    <property type="match status" value="1"/>
</dbReference>
<dbReference type="Proteomes" id="UP000631114">
    <property type="component" value="Unassembled WGS sequence"/>
</dbReference>
<evidence type="ECO:0000256" key="6">
    <source>
        <dbReference type="ARBA" id="ARBA00022884"/>
    </source>
</evidence>
<dbReference type="GO" id="GO:0003723">
    <property type="term" value="F:RNA binding"/>
    <property type="evidence" value="ECO:0007669"/>
    <property type="project" value="UniProtKB-UniRule"/>
</dbReference>
<keyword evidence="4" id="KW-0378">Hydrolase</keyword>
<dbReference type="InterPro" id="IPR036389">
    <property type="entry name" value="RNase_III_sf"/>
</dbReference>
<evidence type="ECO:0000259" key="8">
    <source>
        <dbReference type="PROSITE" id="PS50137"/>
    </source>
</evidence>
<keyword evidence="3" id="KW-0255">Endonuclease</keyword>
<dbReference type="GO" id="GO:0005634">
    <property type="term" value="C:nucleus"/>
    <property type="evidence" value="ECO:0007669"/>
    <property type="project" value="TreeGrafter"/>
</dbReference>
<dbReference type="SUPFAM" id="SSF69065">
    <property type="entry name" value="RNase III domain-like"/>
    <property type="match status" value="1"/>
</dbReference>
<name>A0A835M0M7_9MAGN</name>
<evidence type="ECO:0000256" key="3">
    <source>
        <dbReference type="ARBA" id="ARBA00022759"/>
    </source>
</evidence>
<evidence type="ECO:0000313" key="11">
    <source>
        <dbReference type="Proteomes" id="UP000631114"/>
    </source>
</evidence>
<accession>A0A835M0M7</accession>
<feature type="domain" description="RNase III" evidence="9">
    <location>
        <begin position="35"/>
        <end position="169"/>
    </location>
</feature>
<feature type="domain" description="DRBM" evidence="8">
    <location>
        <begin position="194"/>
        <end position="261"/>
    </location>
</feature>
<protein>
    <submittedName>
        <fullName evidence="10">Uncharacterized protein</fullName>
    </submittedName>
</protein>
<organism evidence="10 11">
    <name type="scientific">Coptis chinensis</name>
    <dbReference type="NCBI Taxonomy" id="261450"/>
    <lineage>
        <taxon>Eukaryota</taxon>
        <taxon>Viridiplantae</taxon>
        <taxon>Streptophyta</taxon>
        <taxon>Embryophyta</taxon>
        <taxon>Tracheophyta</taxon>
        <taxon>Spermatophyta</taxon>
        <taxon>Magnoliopsida</taxon>
        <taxon>Ranunculales</taxon>
        <taxon>Ranunculaceae</taxon>
        <taxon>Coptidoideae</taxon>
        <taxon>Coptis</taxon>
    </lineage>
</organism>
<comment type="caution">
    <text evidence="10">The sequence shown here is derived from an EMBL/GenBank/DDBJ whole genome shotgun (WGS) entry which is preliminary data.</text>
</comment>
<dbReference type="InterPro" id="IPR011907">
    <property type="entry name" value="RNase_III"/>
</dbReference>
<dbReference type="CDD" id="cd00593">
    <property type="entry name" value="RIBOc"/>
    <property type="match status" value="1"/>
</dbReference>
<dbReference type="GO" id="GO:0004525">
    <property type="term" value="F:ribonuclease III activity"/>
    <property type="evidence" value="ECO:0007669"/>
    <property type="project" value="InterPro"/>
</dbReference>